<organism evidence="3 4">
    <name type="scientific">Rhodotorula taiwanensis</name>
    <dbReference type="NCBI Taxonomy" id="741276"/>
    <lineage>
        <taxon>Eukaryota</taxon>
        <taxon>Fungi</taxon>
        <taxon>Dikarya</taxon>
        <taxon>Basidiomycota</taxon>
        <taxon>Pucciniomycotina</taxon>
        <taxon>Microbotryomycetes</taxon>
        <taxon>Sporidiobolales</taxon>
        <taxon>Sporidiobolaceae</taxon>
        <taxon>Rhodotorula</taxon>
    </lineage>
</organism>
<name>A0A2S5BC04_9BASI</name>
<protein>
    <recommendedName>
        <fullName evidence="2">WSC domain-containing protein</fullName>
    </recommendedName>
</protein>
<dbReference type="Pfam" id="PF09362">
    <property type="entry name" value="DUF1996"/>
    <property type="match status" value="1"/>
</dbReference>
<dbReference type="SMART" id="SM00321">
    <property type="entry name" value="WSC"/>
    <property type="match status" value="3"/>
</dbReference>
<keyword evidence="1" id="KW-0732">Signal</keyword>
<dbReference type="EMBL" id="PJQD01000025">
    <property type="protein sequence ID" value="POY74300.1"/>
    <property type="molecule type" value="Genomic_DNA"/>
</dbReference>
<dbReference type="PANTHER" id="PTHR43662:SF3">
    <property type="entry name" value="DOMAIN PROTEIN, PUTATIVE (AFU_ORTHOLOGUE AFUA_6G11970)-RELATED"/>
    <property type="match status" value="1"/>
</dbReference>
<dbReference type="Pfam" id="PF01822">
    <property type="entry name" value="WSC"/>
    <property type="match status" value="3"/>
</dbReference>
<dbReference type="PANTHER" id="PTHR43662">
    <property type="match status" value="1"/>
</dbReference>
<evidence type="ECO:0000259" key="2">
    <source>
        <dbReference type="PROSITE" id="PS51212"/>
    </source>
</evidence>
<sequence>MHAFPLVATAFLAALSSVDAFWRLPCQNVLTVERADPIVTPGQVAPHVHNVVGGSNFNLGVDFDTLRQSECTSCLVKQDLSAYWTPQLYFQWANGSFSSVQWVGAGLLIYYLQRNNPADTTKVTAFPDGFRMLTGDPFRRSYEDSLTSEAIGWNCLGAPVSETRQPYLPPYNCPNGLRGEIRFPSCWDGVNLDASDHFSHMAYPLVNEAGPCPASHPVRLVTLFFEMMYDVNSWKDLWPQAKNTSQPFVLAMGDPTGYGWHGDFLNAWDHDVLQEAIDTCTSDSGVIQECDVFDLYDSSATCHRTPDVDENVLGLLPSLPGCNPVVGFGPEAGRCTSPTTPKVLTGVPYTGGAPPAGTVVAPDQPSVLLSYVSKAGQNWTYVDCYSDLVPGRALPNGLSNPAQTVEGCLEACNGKGYAFCGVEYHGECWGANTLNSASQALGAGACGLTCSGNPLEYCGGVGGPTGAAFSIYVPKNLTTPTTSPNATTSALSTNATSSPLASSTVLSTVSSTVSSAISTAVSATSTVVSSAPSATASAASTKVLNNPDWTYKGCWSDLVSSRSLPVGITGSSNFTIEGCLAAAAAGGYAVAGLSYYGECWAAAGLSYYSTQLDASKCTYKCRNNAAETCGGSDALDVYDSTVIKLVQGATNADLATFGAWKYDACYQDNVNGQRSLPTQLTNSNNTIEACLDACSQAGAQVCGLEYYGQCFMSKTDISASASLLPDTSCRFACSGNPNSMCGGNAALGVWRLQSSTTQAAAPPSGQAFSGTDSARIGLAALPVAKRMAFVKKGSAAAALE</sequence>
<dbReference type="OrthoDB" id="74764at2759"/>
<dbReference type="STRING" id="741276.A0A2S5BC04"/>
<gene>
    <name evidence="3" type="ORF">BMF94_2493</name>
</gene>
<feature type="domain" description="WSC" evidence="2">
    <location>
        <begin position="548"/>
        <end position="641"/>
    </location>
</feature>
<feature type="domain" description="WSC" evidence="2">
    <location>
        <begin position="378"/>
        <end position="475"/>
    </location>
</feature>
<dbReference type="InterPro" id="IPR002889">
    <property type="entry name" value="WSC_carb-bd"/>
</dbReference>
<evidence type="ECO:0000256" key="1">
    <source>
        <dbReference type="SAM" id="SignalP"/>
    </source>
</evidence>
<comment type="caution">
    <text evidence="3">The sequence shown here is derived from an EMBL/GenBank/DDBJ whole genome shotgun (WGS) entry which is preliminary data.</text>
</comment>
<evidence type="ECO:0000313" key="4">
    <source>
        <dbReference type="Proteomes" id="UP000237144"/>
    </source>
</evidence>
<accession>A0A2S5BC04</accession>
<feature type="chain" id="PRO_5015403761" description="WSC domain-containing protein" evidence="1">
    <location>
        <begin position="21"/>
        <end position="800"/>
    </location>
</feature>
<feature type="domain" description="WSC" evidence="2">
    <location>
        <begin position="659"/>
        <end position="753"/>
    </location>
</feature>
<dbReference type="InterPro" id="IPR018535">
    <property type="entry name" value="DUF1996"/>
</dbReference>
<dbReference type="Proteomes" id="UP000237144">
    <property type="component" value="Unassembled WGS sequence"/>
</dbReference>
<reference evidence="3 4" key="1">
    <citation type="journal article" date="2018" name="Front. Microbiol.">
        <title>Prospects for Fungal Bioremediation of Acidic Radioactive Waste Sites: Characterization and Genome Sequence of Rhodotorula taiwanensis MD1149.</title>
        <authorList>
            <person name="Tkavc R."/>
            <person name="Matrosova V.Y."/>
            <person name="Grichenko O.E."/>
            <person name="Gostincar C."/>
            <person name="Volpe R.P."/>
            <person name="Klimenkova P."/>
            <person name="Gaidamakova E.K."/>
            <person name="Zhou C.E."/>
            <person name="Stewart B.J."/>
            <person name="Lyman M.G."/>
            <person name="Malfatti S.A."/>
            <person name="Rubinfeld B."/>
            <person name="Courtot M."/>
            <person name="Singh J."/>
            <person name="Dalgard C.L."/>
            <person name="Hamilton T."/>
            <person name="Frey K.G."/>
            <person name="Gunde-Cimerman N."/>
            <person name="Dugan L."/>
            <person name="Daly M.J."/>
        </authorList>
    </citation>
    <scope>NUCLEOTIDE SEQUENCE [LARGE SCALE GENOMIC DNA]</scope>
    <source>
        <strain evidence="3 4">MD1149</strain>
    </source>
</reference>
<dbReference type="PROSITE" id="PS51212">
    <property type="entry name" value="WSC"/>
    <property type="match status" value="3"/>
</dbReference>
<feature type="signal peptide" evidence="1">
    <location>
        <begin position="1"/>
        <end position="20"/>
    </location>
</feature>
<dbReference type="AlphaFoldDB" id="A0A2S5BC04"/>
<keyword evidence="4" id="KW-1185">Reference proteome</keyword>
<evidence type="ECO:0000313" key="3">
    <source>
        <dbReference type="EMBL" id="POY74300.1"/>
    </source>
</evidence>
<proteinExistence type="predicted"/>